<feature type="chain" id="PRO_5014087465" evidence="1">
    <location>
        <begin position="28"/>
        <end position="113"/>
    </location>
</feature>
<evidence type="ECO:0000313" key="4">
    <source>
        <dbReference type="Proteomes" id="UP000015103"/>
    </source>
</evidence>
<keyword evidence="1" id="KW-0732">Signal</keyword>
<dbReference type="EMBL" id="ACPB03016551">
    <property type="status" value="NOT_ANNOTATED_CDS"/>
    <property type="molecule type" value="Genomic_DNA"/>
</dbReference>
<feature type="signal peptide" evidence="1">
    <location>
        <begin position="1"/>
        <end position="27"/>
    </location>
</feature>
<dbReference type="HOGENOM" id="CLU_2136546_0_0_1"/>
<name>D2KEZ9_RHOPR</name>
<dbReference type="InterPro" id="IPR009030">
    <property type="entry name" value="Growth_fac_rcpt_cys_sf"/>
</dbReference>
<sequence>MSSQSSKTATTALAVLTIFCMVALVSGVFYGCVPCIGDECNLNPGNCPYGIVRDPCGRLVCAAGPGERCGGRDFHLGKCGEGLSCKCGKCRGCSIKQIMNGRIDCDTTNPMCQ</sequence>
<reference evidence="3" key="3">
    <citation type="submission" date="2015-05" db="UniProtKB">
        <authorList>
            <consortium name="EnsemblMetazoa"/>
        </authorList>
    </citation>
    <scope>IDENTIFICATION</scope>
</reference>
<dbReference type="Gene3D" id="4.10.40.20">
    <property type="match status" value="1"/>
</dbReference>
<reference evidence="2" key="1">
    <citation type="submission" date="2009-11" db="EMBL/GenBank/DDBJ databases">
        <title>Neuropeptide gene discovery in R. prolixus.</title>
        <authorList>
            <person name="Ons S."/>
            <person name="Sterkel M."/>
            <person name="Diambra L."/>
            <person name="Urlanb H."/>
            <person name="Rivera-Pomar R.V."/>
        </authorList>
    </citation>
    <scope>NUCLEOTIDE SEQUENCE</scope>
</reference>
<keyword evidence="4" id="KW-1185">Reference proteome</keyword>
<reference evidence="4" key="2">
    <citation type="submission" date="2015-04" db="EMBL/GenBank/DDBJ databases">
        <authorList>
            <person name="Wilson R.K."/>
            <person name="Warren W."/>
            <person name="Dotson E."/>
            <person name="Oliveira P.L."/>
        </authorList>
    </citation>
    <scope>NUCLEOTIDE SEQUENCE</scope>
</reference>
<dbReference type="InParanoid" id="D2KEZ9"/>
<accession>D2KEZ9</accession>
<evidence type="ECO:0000313" key="2">
    <source>
        <dbReference type="EMBL" id="ACZ96369.1"/>
    </source>
</evidence>
<dbReference type="Pfam" id="PF07327">
    <property type="entry name" value="Neuroparsin"/>
    <property type="match status" value="1"/>
</dbReference>
<dbReference type="OMA" id="CEDSHPM"/>
<dbReference type="EnsemblMetazoa" id="RPRC002095-RA">
    <property type="protein sequence ID" value="RPRC002095-PA"/>
    <property type="gene ID" value="RPRC002095"/>
</dbReference>
<dbReference type="Proteomes" id="UP000015103">
    <property type="component" value="Unassembled WGS sequence"/>
</dbReference>
<dbReference type="SUPFAM" id="SSF57184">
    <property type="entry name" value="Growth factor receptor domain"/>
    <property type="match status" value="1"/>
</dbReference>
<dbReference type="GeneID" id="141458970"/>
<dbReference type="RefSeq" id="XP_073993722.1">
    <property type="nucleotide sequence ID" value="XM_074137621.1"/>
</dbReference>
<dbReference type="EMBL" id="GU207864">
    <property type="protein sequence ID" value="ACZ96369.1"/>
    <property type="molecule type" value="mRNA"/>
</dbReference>
<evidence type="ECO:0000256" key="1">
    <source>
        <dbReference type="SAM" id="SignalP"/>
    </source>
</evidence>
<evidence type="ECO:0000313" key="3">
    <source>
        <dbReference type="EnsemblMetazoa" id="RPRC002095-PA"/>
    </source>
</evidence>
<proteinExistence type="evidence at transcript level"/>
<dbReference type="PROSITE" id="PS51257">
    <property type="entry name" value="PROKAR_LIPOPROTEIN"/>
    <property type="match status" value="1"/>
</dbReference>
<protein>
    <submittedName>
        <fullName evidence="2 3">Neuroparsin 1</fullName>
    </submittedName>
</protein>
<dbReference type="eggNOG" id="ENOG502SD3C">
    <property type="taxonomic scope" value="Eukaryota"/>
</dbReference>
<dbReference type="AlphaFoldDB" id="D2KEZ9"/>
<dbReference type="VEuPathDB" id="VectorBase:RPRC002095"/>
<dbReference type="InterPro" id="IPR010850">
    <property type="entry name" value="Neuroparsin"/>
</dbReference>
<organism evidence="2">
    <name type="scientific">Rhodnius prolixus</name>
    <name type="common">Triatomid bug</name>
    <dbReference type="NCBI Taxonomy" id="13249"/>
    <lineage>
        <taxon>Eukaryota</taxon>
        <taxon>Metazoa</taxon>
        <taxon>Ecdysozoa</taxon>
        <taxon>Arthropoda</taxon>
        <taxon>Hexapoda</taxon>
        <taxon>Insecta</taxon>
        <taxon>Pterygota</taxon>
        <taxon>Neoptera</taxon>
        <taxon>Paraneoptera</taxon>
        <taxon>Hemiptera</taxon>
        <taxon>Heteroptera</taxon>
        <taxon>Panheteroptera</taxon>
        <taxon>Cimicomorpha</taxon>
        <taxon>Reduviidae</taxon>
        <taxon>Triatominae</taxon>
        <taxon>Rhodnius</taxon>
    </lineage>
</organism>
<dbReference type="STRING" id="13249.D2KEZ9"/>